<evidence type="ECO:0000256" key="7">
    <source>
        <dbReference type="ARBA" id="ARBA00023136"/>
    </source>
</evidence>
<evidence type="ECO:0000256" key="8">
    <source>
        <dbReference type="ARBA" id="ARBA00031339"/>
    </source>
</evidence>
<reference evidence="12" key="1">
    <citation type="submission" date="2017-10" db="EMBL/GenBank/DDBJ databases">
        <title>Transcriptome Assembly of Sugarcane Aphid Adults.</title>
        <authorList>
            <person name="Scully E.D."/>
            <person name="Palmer N.A."/>
            <person name="Geib S.M."/>
            <person name="Sarath G."/>
            <person name="Sattler S.E."/>
        </authorList>
    </citation>
    <scope>NUCLEOTIDE SEQUENCE</scope>
    <source>
        <tissue evidence="12">Whole body</tissue>
    </source>
</reference>
<dbReference type="PANTHER" id="PTHR13302">
    <property type="entry name" value="CONSERVED OLIGOMERIC GOLGI COMPLEX COMPONENT 3"/>
    <property type="match status" value="1"/>
</dbReference>
<dbReference type="Pfam" id="PF04136">
    <property type="entry name" value="COG3_N"/>
    <property type="match status" value="1"/>
</dbReference>
<dbReference type="Pfam" id="PF20671">
    <property type="entry name" value="COG3_C"/>
    <property type="match status" value="1"/>
</dbReference>
<name>A0A2H8TNU1_9HEMI</name>
<feature type="domain" description="Conserved oligomeric Golgi complex subunit 3 C-terminal" evidence="11">
    <location>
        <begin position="255"/>
        <end position="591"/>
    </location>
</feature>
<dbReference type="GO" id="GO:0005801">
    <property type="term" value="C:cis-Golgi network"/>
    <property type="evidence" value="ECO:0007669"/>
    <property type="project" value="InterPro"/>
</dbReference>
<keyword evidence="6" id="KW-0333">Golgi apparatus</keyword>
<evidence type="ECO:0000256" key="1">
    <source>
        <dbReference type="ARBA" id="ARBA00004395"/>
    </source>
</evidence>
<dbReference type="OrthoDB" id="296793at2759"/>
<dbReference type="GO" id="GO:0006886">
    <property type="term" value="P:intracellular protein transport"/>
    <property type="evidence" value="ECO:0007669"/>
    <property type="project" value="InterPro"/>
</dbReference>
<comment type="subcellular location">
    <subcellularLocation>
        <location evidence="1">Golgi apparatus membrane</location>
        <topology evidence="1">Peripheral membrane protein</topology>
    </subcellularLocation>
</comment>
<evidence type="ECO:0000256" key="5">
    <source>
        <dbReference type="ARBA" id="ARBA00022927"/>
    </source>
</evidence>
<comment type="similarity">
    <text evidence="2">Belongs to the COG3 family.</text>
</comment>
<evidence type="ECO:0000313" key="12">
    <source>
        <dbReference type="EMBL" id="MBW15302.1"/>
    </source>
</evidence>
<dbReference type="GO" id="GO:0006891">
    <property type="term" value="P:intra-Golgi vesicle-mediated transport"/>
    <property type="evidence" value="ECO:0007669"/>
    <property type="project" value="TreeGrafter"/>
</dbReference>
<feature type="domain" description="Conserved oligomeric Golgi complex subunit 3 N-terminal" evidence="10">
    <location>
        <begin position="101"/>
        <end position="242"/>
    </location>
</feature>
<dbReference type="AlphaFoldDB" id="A0A2H8TNU1"/>
<keyword evidence="4" id="KW-0813">Transport</keyword>
<keyword evidence="5" id="KW-0653">Protein transport</keyword>
<dbReference type="GO" id="GO:0000139">
    <property type="term" value="C:Golgi membrane"/>
    <property type="evidence" value="ECO:0007669"/>
    <property type="project" value="UniProtKB-SubCell"/>
</dbReference>
<dbReference type="EMBL" id="GFXV01003497">
    <property type="protein sequence ID" value="MBW15302.1"/>
    <property type="molecule type" value="Transcribed_RNA"/>
</dbReference>
<proteinExistence type="inferred from homology"/>
<accession>A0A2H8TNU1</accession>
<dbReference type="PANTHER" id="PTHR13302:SF8">
    <property type="entry name" value="CONSERVED OLIGOMERIC GOLGI COMPLEX SUBUNIT 3"/>
    <property type="match status" value="1"/>
</dbReference>
<dbReference type="InterPro" id="IPR048685">
    <property type="entry name" value="COG3_C"/>
</dbReference>
<organism evidence="12">
    <name type="scientific">Melanaphis sacchari</name>
    <dbReference type="NCBI Taxonomy" id="742174"/>
    <lineage>
        <taxon>Eukaryota</taxon>
        <taxon>Metazoa</taxon>
        <taxon>Ecdysozoa</taxon>
        <taxon>Arthropoda</taxon>
        <taxon>Hexapoda</taxon>
        <taxon>Insecta</taxon>
        <taxon>Pterygota</taxon>
        <taxon>Neoptera</taxon>
        <taxon>Paraneoptera</taxon>
        <taxon>Hemiptera</taxon>
        <taxon>Sternorrhyncha</taxon>
        <taxon>Aphidomorpha</taxon>
        <taxon>Aphidoidea</taxon>
        <taxon>Aphididae</taxon>
        <taxon>Aphidini</taxon>
        <taxon>Melanaphis</taxon>
    </lineage>
</organism>
<dbReference type="GO" id="GO:0017119">
    <property type="term" value="C:Golgi transport complex"/>
    <property type="evidence" value="ECO:0007669"/>
    <property type="project" value="TreeGrafter"/>
</dbReference>
<sequence length="804" mass="91722">MANNKPGRISDKLVQWEAEKNPLAPLSQSQINAYLSLSEHISDSDFMSLEIEDHNIDKSDINEESQILNRNIESAEDFHKFYHEISQKWMSADIKPCIQLANELRSQLDEWKLMLSKMDECMQLIGMLEEKYSEVSKKTNSLYLAGEELHTDQTSLSNICQEINKRLSIFNAADSIHSKLDSPSFIVTSEMFANMLTSIDTGIEYLNSHMSYKESNKYLALYVNARYKALSLVQTYITQCLQTGTESLDTTEFIAHYGKFQAIATKVRPVLELLENRIDLDPVYSVALEDCVVAYVTRRKALLGSSISNTLSNYTSSGSDYCSTLRSSCKILIQLTHDENRLYQCFFTNKSPVFREYLETVCMHLYDMLRPLVIHMKHFETLVELCTILRIEILQDYVSEDASLEVFGSVAELLLQDTQERLVFRANLYFVTDISEYKPSPGDLAYPEKLKQMEAIAEEMQYRQLTRYDSTGSLVSSVSEAPSVMSKQSIGGWTSAADLHGMWYPPVRRTLMCLSRLYRCVDKTIFQSLSHEAVALCLKNIHQAALMISQKKTPTDGSLFEIKHLLIIREQIAPFQVDFTIKELNLDFSKMKNAAWGLLQKHDKMFALNSSNSIIEFLLEGTPVVLENSVDSRRLVDQTLKESCQTFINHSSNSLISPLSMFLDEVQKYIKWCNMQGFLAIVKQQEFAQPKAIHEKVQESLAKIKKDLPLLHQSMALYLANGDTQFVLYRPIKNNILHIFTKIQQFLTTNSYTKEEQELIACPTPEQMSMLLSTSSLASTKSNSRKTSAVSIDEHPAETNENSM</sequence>
<evidence type="ECO:0000256" key="2">
    <source>
        <dbReference type="ARBA" id="ARBA00009936"/>
    </source>
</evidence>
<protein>
    <recommendedName>
        <fullName evidence="3">Conserved oligomeric Golgi complex subunit 3</fullName>
    </recommendedName>
    <alternativeName>
        <fullName evidence="8">Component of oligomeric Golgi complex 3</fullName>
    </alternativeName>
</protein>
<gene>
    <name evidence="12" type="primary">Cog3_0</name>
</gene>
<evidence type="ECO:0000256" key="3">
    <source>
        <dbReference type="ARBA" id="ARBA00020976"/>
    </source>
</evidence>
<evidence type="ECO:0000259" key="10">
    <source>
        <dbReference type="Pfam" id="PF04136"/>
    </source>
</evidence>
<feature type="region of interest" description="Disordered" evidence="9">
    <location>
        <begin position="775"/>
        <end position="804"/>
    </location>
</feature>
<dbReference type="InterPro" id="IPR007265">
    <property type="entry name" value="COG_su3"/>
</dbReference>
<dbReference type="GO" id="GO:0007030">
    <property type="term" value="P:Golgi organization"/>
    <property type="evidence" value="ECO:0007669"/>
    <property type="project" value="TreeGrafter"/>
</dbReference>
<dbReference type="InterPro" id="IPR048320">
    <property type="entry name" value="COG3_N"/>
</dbReference>
<evidence type="ECO:0000256" key="9">
    <source>
        <dbReference type="SAM" id="MobiDB-lite"/>
    </source>
</evidence>
<keyword evidence="7" id="KW-0472">Membrane</keyword>
<evidence type="ECO:0000259" key="11">
    <source>
        <dbReference type="Pfam" id="PF20671"/>
    </source>
</evidence>
<evidence type="ECO:0000256" key="6">
    <source>
        <dbReference type="ARBA" id="ARBA00023034"/>
    </source>
</evidence>
<evidence type="ECO:0000256" key="4">
    <source>
        <dbReference type="ARBA" id="ARBA00022448"/>
    </source>
</evidence>